<keyword evidence="2" id="KW-1185">Reference proteome</keyword>
<evidence type="ECO:0000313" key="2">
    <source>
        <dbReference type="Proteomes" id="UP000823749"/>
    </source>
</evidence>
<name>A0AAV6HVN7_9ERIC</name>
<dbReference type="AlphaFoldDB" id="A0AAV6HVN7"/>
<organism evidence="1 2">
    <name type="scientific">Rhododendron griersonianum</name>
    <dbReference type="NCBI Taxonomy" id="479676"/>
    <lineage>
        <taxon>Eukaryota</taxon>
        <taxon>Viridiplantae</taxon>
        <taxon>Streptophyta</taxon>
        <taxon>Embryophyta</taxon>
        <taxon>Tracheophyta</taxon>
        <taxon>Spermatophyta</taxon>
        <taxon>Magnoliopsida</taxon>
        <taxon>eudicotyledons</taxon>
        <taxon>Gunneridae</taxon>
        <taxon>Pentapetalae</taxon>
        <taxon>asterids</taxon>
        <taxon>Ericales</taxon>
        <taxon>Ericaceae</taxon>
        <taxon>Ericoideae</taxon>
        <taxon>Rhodoreae</taxon>
        <taxon>Rhododendron</taxon>
    </lineage>
</organism>
<dbReference type="Proteomes" id="UP000823749">
    <property type="component" value="Chromosome 12"/>
</dbReference>
<proteinExistence type="predicted"/>
<comment type="caution">
    <text evidence="1">The sequence shown here is derived from an EMBL/GenBank/DDBJ whole genome shotgun (WGS) entry which is preliminary data.</text>
</comment>
<protein>
    <submittedName>
        <fullName evidence="1">Uncharacterized protein</fullName>
    </submittedName>
</protein>
<sequence length="183" mass="20439">MSWEFPRDIYWIDGSLDAKVSSSSEGKVIGDEMDPKLVTSERYKHLCPRMVQLATLSLEHDDAYELVDTAITHLFSKVGAIALGRSSGASPGGGPIDMELNLGDPNLGRAKGLKMIRSIRMRRVGGRLKAWLMFYGIWIFKHLIEQYRDYNGIEEKGEDNLIPEGNEVLGLRKLVAEGVALFL</sequence>
<reference evidence="1" key="1">
    <citation type="submission" date="2020-08" db="EMBL/GenBank/DDBJ databases">
        <title>Plant Genome Project.</title>
        <authorList>
            <person name="Zhang R.-G."/>
        </authorList>
    </citation>
    <scope>NUCLEOTIDE SEQUENCE</scope>
    <source>
        <strain evidence="1">WSP0</strain>
        <tissue evidence="1">Leaf</tissue>
    </source>
</reference>
<evidence type="ECO:0000313" key="1">
    <source>
        <dbReference type="EMBL" id="KAG5520421.1"/>
    </source>
</evidence>
<accession>A0AAV6HVN7</accession>
<gene>
    <name evidence="1" type="ORF">RHGRI_033115</name>
</gene>
<dbReference type="EMBL" id="JACTNZ010000012">
    <property type="protein sequence ID" value="KAG5520421.1"/>
    <property type="molecule type" value="Genomic_DNA"/>
</dbReference>